<protein>
    <submittedName>
        <fullName evidence="2">Global cell cycle regulator GcrA-like protein</fullName>
    </submittedName>
</protein>
<name>A0A3S2VRJ0_9PROT</name>
<evidence type="ECO:0000256" key="1">
    <source>
        <dbReference type="SAM" id="MobiDB-lite"/>
    </source>
</evidence>
<evidence type="ECO:0000313" key="2">
    <source>
        <dbReference type="EMBL" id="RVU38782.1"/>
    </source>
</evidence>
<feature type="compositionally biased region" description="Basic and acidic residues" evidence="1">
    <location>
        <begin position="111"/>
        <end position="129"/>
    </location>
</feature>
<dbReference type="EMBL" id="SADE01000001">
    <property type="protein sequence ID" value="RVU38782.1"/>
    <property type="molecule type" value="Genomic_DNA"/>
</dbReference>
<evidence type="ECO:0000313" key="3">
    <source>
        <dbReference type="Proteomes" id="UP000287447"/>
    </source>
</evidence>
<comment type="caution">
    <text evidence="2">The sequence shown here is derived from an EMBL/GenBank/DDBJ whole genome shotgun (WGS) entry which is preliminary data.</text>
</comment>
<dbReference type="InterPro" id="IPR011681">
    <property type="entry name" value="GcrA"/>
</dbReference>
<proteinExistence type="predicted"/>
<sequence length="129" mass="14238">MEWTEERVETLKGLWKNGYTARQIAERLGGVTRNAVIGKAHRLGLSSRPQPVKREEAPIDFSKMARTCQWPIGHPGQDDFRFCGETAAPGKPYCNSHCAVAYRRSSSGSEDSNKAASKEVTKEASKNVA</sequence>
<dbReference type="RefSeq" id="WP_127764154.1">
    <property type="nucleotide sequence ID" value="NZ_SADE01000001.1"/>
</dbReference>
<feature type="region of interest" description="Disordered" evidence="1">
    <location>
        <begin position="103"/>
        <end position="129"/>
    </location>
</feature>
<reference evidence="3" key="1">
    <citation type="submission" date="2019-01" db="EMBL/GenBank/DDBJ databases">
        <title>Gri0909 isolated from a small marine red alga.</title>
        <authorList>
            <person name="Kim J."/>
            <person name="Jeong S.E."/>
            <person name="Jeon C.O."/>
        </authorList>
    </citation>
    <scope>NUCLEOTIDE SEQUENCE [LARGE SCALE GENOMIC DNA]</scope>
    <source>
        <strain evidence="3">Gri0909</strain>
    </source>
</reference>
<gene>
    <name evidence="2" type="ORF">EOI86_05800</name>
</gene>
<accession>A0A3S2VRJ0</accession>
<dbReference type="Pfam" id="PF07750">
    <property type="entry name" value="GcrA"/>
    <property type="match status" value="2"/>
</dbReference>
<dbReference type="AlphaFoldDB" id="A0A3S2VRJ0"/>
<dbReference type="Gene3D" id="1.10.10.60">
    <property type="entry name" value="Homeodomain-like"/>
    <property type="match status" value="1"/>
</dbReference>
<organism evidence="2 3">
    <name type="scientific">Hwanghaeella grinnelliae</name>
    <dbReference type="NCBI Taxonomy" id="2500179"/>
    <lineage>
        <taxon>Bacteria</taxon>
        <taxon>Pseudomonadati</taxon>
        <taxon>Pseudomonadota</taxon>
        <taxon>Alphaproteobacteria</taxon>
        <taxon>Rhodospirillales</taxon>
        <taxon>Rhodospirillaceae</taxon>
        <taxon>Hwanghaeella</taxon>
    </lineage>
</organism>
<dbReference type="OrthoDB" id="9798071at2"/>
<dbReference type="Proteomes" id="UP000287447">
    <property type="component" value="Unassembled WGS sequence"/>
</dbReference>
<keyword evidence="3" id="KW-1185">Reference proteome</keyword>